<feature type="region of interest" description="Disordered" evidence="1">
    <location>
        <begin position="2248"/>
        <end position="2268"/>
    </location>
</feature>
<dbReference type="GO" id="GO:0005938">
    <property type="term" value="C:cell cortex"/>
    <property type="evidence" value="ECO:0007669"/>
    <property type="project" value="TreeGrafter"/>
</dbReference>
<feature type="domain" description="Cell morphogenesis protein C-terminal" evidence="3">
    <location>
        <begin position="1837"/>
        <end position="2088"/>
    </location>
</feature>
<gene>
    <name evidence="5" type="ORF">PROFUN_03802</name>
</gene>
<reference evidence="5 6" key="1">
    <citation type="journal article" date="2018" name="Genome Biol. Evol.">
        <title>Multiple Roots of Fruiting Body Formation in Amoebozoa.</title>
        <authorList>
            <person name="Hillmann F."/>
            <person name="Forbes G."/>
            <person name="Novohradska S."/>
            <person name="Ferling I."/>
            <person name="Riege K."/>
            <person name="Groth M."/>
            <person name="Westermann M."/>
            <person name="Marz M."/>
            <person name="Spaller T."/>
            <person name="Winckler T."/>
            <person name="Schaap P."/>
            <person name="Glockner G."/>
        </authorList>
    </citation>
    <scope>NUCLEOTIDE SEQUENCE [LARGE SCALE GENOMIC DNA]</scope>
    <source>
        <strain evidence="5 6">Jena</strain>
    </source>
</reference>
<dbReference type="Pfam" id="PF14228">
    <property type="entry name" value="MOR2-PAG1_mid"/>
    <property type="match status" value="3"/>
</dbReference>
<evidence type="ECO:0000313" key="5">
    <source>
        <dbReference type="EMBL" id="PRP83647.1"/>
    </source>
</evidence>
<feature type="domain" description="Cell morphogenesis central region" evidence="4">
    <location>
        <begin position="1299"/>
        <end position="1566"/>
    </location>
</feature>
<dbReference type="PANTHER" id="PTHR12295:SF30">
    <property type="entry name" value="PROTEIN FURRY"/>
    <property type="match status" value="1"/>
</dbReference>
<name>A0A2P6NI86_9EUKA</name>
<keyword evidence="6" id="KW-1185">Reference proteome</keyword>
<comment type="caution">
    <text evidence="5">The sequence shown here is derived from an EMBL/GenBank/DDBJ whole genome shotgun (WGS) entry which is preliminary data.</text>
</comment>
<proteinExistence type="predicted"/>
<dbReference type="InterPro" id="IPR016024">
    <property type="entry name" value="ARM-type_fold"/>
</dbReference>
<dbReference type="OrthoDB" id="16372at2759"/>
<dbReference type="GO" id="GO:0000902">
    <property type="term" value="P:cell morphogenesis"/>
    <property type="evidence" value="ECO:0007669"/>
    <property type="project" value="InterPro"/>
</dbReference>
<dbReference type="GO" id="GO:0030427">
    <property type="term" value="C:site of polarized growth"/>
    <property type="evidence" value="ECO:0007669"/>
    <property type="project" value="TreeGrafter"/>
</dbReference>
<dbReference type="SUPFAM" id="SSF48371">
    <property type="entry name" value="ARM repeat"/>
    <property type="match status" value="1"/>
</dbReference>
<feature type="domain" description="Cell morphogenesis central region" evidence="4">
    <location>
        <begin position="1613"/>
        <end position="1805"/>
    </location>
</feature>
<evidence type="ECO:0000256" key="1">
    <source>
        <dbReference type="SAM" id="MobiDB-lite"/>
    </source>
</evidence>
<sequence length="2286" mass="258048">MSLDGQATAAAVPPSNALLSTLILEEKRKDRNSGAFHHNAYRIFAAPSADQVPAGAISNYGTVTAQLTESKEQQTKLPFANAIYAAGEGPKNTISPSPIDAKIERSTISTFLLKQLMNRFRDQSKRKVERISNILDEVRLFSSGNINESESFGYLHALLETPPAPSHVPAADSSFIVLSGDHSSPHDVSANTSLGMSADSSSDFDKTAETAGFLAVEKTDSGFKNIVNCIIQISATQNCLSKMIQELLPWRAAEVQTTLAARKATMGTKKTDHARAHNDERIQLSIEFVFCCTILALLEASLAENNLEESLCRQLESLALENFKPVPRPEKTIFWERRKTESVEQSIYNENKKQIGELYCSIVSTLSQYRLKQISSLFFQEVGPLLCNGSLLVPGSTTRNADKAVAITQGIRFLRLQVTQRKEMEASIECVSHFLTLLGKASTKSDIRQVMIDTLGNILEMLVSNMVTDGWCEYSGANNEVIEWHNMMRKVFDSTEPKRSRKSTKDMLSYPLMVCSLCLCDKEYFFNYFSSVLNDHLLKNLHKTKAVGVDLIRLLLEIHLIRFPEISVDDKLSVITPALFSKKDRMAAEGYPDALVDFTCTLSRFKLDYVMKYIMTSELLRADVIIPERCVIGLRALLILSRDARSDRVDTSYSNYTSYKKTLRRRQTINVQLGPFMPHINSSISYMMLTLDNSYGNFTLLNNIKSTEPIQKANFGQMGVELLRRCFYCIPFVNQLKWTSWDFVTLLAKYLNHIDESLRTAASGALSRIMMQNEASHHMRCTVVAAMVMHILSIPDNRHVITLSLMKKLDNLLQVWDNQGGNEEYGVHSNVSPLVNGSDADKEKQNLKSRVESMCLLYLCSPLLLHRRVAFDILLKIRTIAKKFLTDKSDGEENISIMDVIDQSGRDVMHILAQDGRFKDTSLSSEESVESLATVCGPSTSLQPGISFSGRNIISSALTNAPGSVGNLGHSEYQTSWTYCLGELVRLWLRFCPTPVHLCSEFISTRLSNAAPTDESRASQTAENEIQYLWWRNYIVFATSAATKRFSSTNMSITNANALRDLFNHILPHLKSTVEELRLTAVTALERTNPNVLDILSEAMKPLELEYGKKSKTKRKDRHRLRNVVCFMYNRICDRLKPGALIENDSLRKHMIAFLQEVLSFLTTENEFILDSLQFLRYHFCYIVISICRQLSGREDLLDRGLRRDLFWLFHEWSFGSEMLSEDQTKRKMTAIGAQSRETETVEKIQERLILLQSASCLAISAVLIGPMWEATSDLSTSKVCQWINGMLNHKLDTMKRNARVALHSFCRGNVENPNLLNYITAQCYSRDGMTSRGYFIVLCELYSEYDLLVPFPTLLNLILFKTGDKMMAVRRSAIVALKLITFEASPNSLTPDGTPTSVQECIQGLESNIPETFLKSQLKLAGHLAEIFPEVAYDLLADTEQRLEAIEEGSKRQMLLTLLPWSRLLRFNNLTVETRTHVGEQLLAITLRYADSFPTIFQEMWQCLAKPQKGVEEKEGNLFHICKLLMDTAVAKCSAVVIQLCKRIVTYIAQKYPQEMIDCIVSELSLPNAGKDISSNTNGSDKYGSSKRNDSEYRTHVNRLIFPANSSFSALLASNYNNSQRWPLGRGHLALVLLAELSYDIGDPFVPHLPIVLQITFMNMDNYLQPVYEHARILLLNLIHILVVGDKNVTGNSHDDALYLEEFLKSKEGKQVWMYEVTSLERWDNVTSKELANLVQLTARVLSVHNKFLSSLWSQQAILWAMNCPNSHLACRSHQIFRQLNHAPSRSEVIDLVWTLGRTLNMPSNTHDAMGMALEIIFTLQAVADKMDAANTLLLAQIMWIGVAMLHSNYHVLYCQSIELVCRVLNRVDFTDRSVQNIFRASIPKWSDSSAFIGIQPLAVRGILHTFCEDYSIKLLSVLLSLPCDDIVHPQPTRFVTNVTALLPYLAINVKKEAKHHRDAKQIAIHLTRACNQMGHTQLEEVFKHYSDLGDLETFLNSACAHFARVIQSDQHFLVFSMLFQNLQYGIPKNTAVVLRIIRHLFSSCLIEAVSDHRTRERMPQWLNVTCKYIHSPYGSDAVELINTLLQLMPSNVNVEIGSTAPVSRPYEFANHDNTAVNKAVGTVLEMCKRDKEKSVTQEMPQSFWDSFFTNNSQSDPQTDPYTSSAAYGTRRFHEMEDSTIRYATRQVNKKYESFHSLATEDEGYNNLDHHPNNRQVVPGGGLGFPTFKGFDDIMDFDEDPIESIKPSANNRQKIPPGGGGLGFPTFKGFDDIMDFDVSDDDSDD</sequence>
<dbReference type="EMBL" id="MDYQ01000078">
    <property type="protein sequence ID" value="PRP83647.1"/>
    <property type="molecule type" value="Genomic_DNA"/>
</dbReference>
<feature type="domain" description="Cell morphogenesis central region" evidence="4">
    <location>
        <begin position="971"/>
        <end position="1290"/>
    </location>
</feature>
<dbReference type="InParanoid" id="A0A2P6NI86"/>
<protein>
    <submittedName>
        <fullName evidence="5">Uncharacterized protein</fullName>
    </submittedName>
</protein>
<dbReference type="Pfam" id="PF14225">
    <property type="entry name" value="MOR2-PAG1_C"/>
    <property type="match status" value="1"/>
</dbReference>
<dbReference type="FunCoup" id="A0A2P6NI86">
    <property type="interactions" value="249"/>
</dbReference>
<evidence type="ECO:0000313" key="6">
    <source>
        <dbReference type="Proteomes" id="UP000241769"/>
    </source>
</evidence>
<dbReference type="InterPro" id="IPR039867">
    <property type="entry name" value="Furry/Tao3/Mor2"/>
</dbReference>
<dbReference type="PANTHER" id="PTHR12295">
    <property type="entry name" value="FURRY-RELATED"/>
    <property type="match status" value="1"/>
</dbReference>
<dbReference type="STRING" id="1890364.A0A2P6NI86"/>
<dbReference type="InterPro" id="IPR025481">
    <property type="entry name" value="Cell_Morphogen_C"/>
</dbReference>
<dbReference type="InterPro" id="IPR029473">
    <property type="entry name" value="MOR2-PAG1_mid"/>
</dbReference>
<evidence type="ECO:0000259" key="3">
    <source>
        <dbReference type="Pfam" id="PF14225"/>
    </source>
</evidence>
<dbReference type="Pfam" id="PF14222">
    <property type="entry name" value="MOR2-PAG1_N"/>
    <property type="match status" value="1"/>
</dbReference>
<organism evidence="5 6">
    <name type="scientific">Planoprotostelium fungivorum</name>
    <dbReference type="NCBI Taxonomy" id="1890364"/>
    <lineage>
        <taxon>Eukaryota</taxon>
        <taxon>Amoebozoa</taxon>
        <taxon>Evosea</taxon>
        <taxon>Variosea</taxon>
        <taxon>Cavosteliida</taxon>
        <taxon>Cavosteliaceae</taxon>
        <taxon>Planoprotostelium</taxon>
    </lineage>
</organism>
<dbReference type="InterPro" id="IPR025614">
    <property type="entry name" value="Cell_morpho_N"/>
</dbReference>
<feature type="domain" description="Cell morphogenesis protein N-terminal" evidence="2">
    <location>
        <begin position="280"/>
        <end position="816"/>
    </location>
</feature>
<evidence type="ECO:0000259" key="4">
    <source>
        <dbReference type="Pfam" id="PF14228"/>
    </source>
</evidence>
<dbReference type="Proteomes" id="UP000241769">
    <property type="component" value="Unassembled WGS sequence"/>
</dbReference>
<evidence type="ECO:0000259" key="2">
    <source>
        <dbReference type="Pfam" id="PF14222"/>
    </source>
</evidence>
<accession>A0A2P6NI86</accession>